<sequence length="226" mass="25030">MDQPSPPTDRDEYRSLDDCDDQGNTAVMLAAINVNWEFLKLLLANGARRSHVDQHQRSLLHVLALYGSYMDPFTCQDLDLVTLCVNRGAEVNCVDCDGNSALHLAVQSKNWILCKSLIEHGADPGLMDSAGFNVLHRLALTEIQYKQDVCLLLPLICRRDTDLNTPSRTGNTVLNKAATKQNWSLSAADCEIIGYLQTAVTMVTACRREFLLAVYRSSLVEASCVP</sequence>
<dbReference type="OrthoDB" id="10071127at2759"/>
<evidence type="ECO:0000313" key="3">
    <source>
        <dbReference type="Proteomes" id="UP000245119"/>
    </source>
</evidence>
<organism evidence="2 3">
    <name type="scientific">Pomacea canaliculata</name>
    <name type="common">Golden apple snail</name>
    <dbReference type="NCBI Taxonomy" id="400727"/>
    <lineage>
        <taxon>Eukaryota</taxon>
        <taxon>Metazoa</taxon>
        <taxon>Spiralia</taxon>
        <taxon>Lophotrochozoa</taxon>
        <taxon>Mollusca</taxon>
        <taxon>Gastropoda</taxon>
        <taxon>Caenogastropoda</taxon>
        <taxon>Architaenioglossa</taxon>
        <taxon>Ampullarioidea</taxon>
        <taxon>Ampullariidae</taxon>
        <taxon>Pomacea</taxon>
    </lineage>
</organism>
<accession>A0A2T7P088</accession>
<dbReference type="AlphaFoldDB" id="A0A2T7P088"/>
<dbReference type="PROSITE" id="PS50297">
    <property type="entry name" value="ANK_REP_REGION"/>
    <property type="match status" value="1"/>
</dbReference>
<dbReference type="EMBL" id="PZQS01000007">
    <property type="protein sequence ID" value="PVD26826.1"/>
    <property type="molecule type" value="Genomic_DNA"/>
</dbReference>
<dbReference type="InterPro" id="IPR002110">
    <property type="entry name" value="Ankyrin_rpt"/>
</dbReference>
<keyword evidence="1" id="KW-0040">ANK repeat</keyword>
<keyword evidence="3" id="KW-1185">Reference proteome</keyword>
<feature type="repeat" description="ANK" evidence="1">
    <location>
        <begin position="97"/>
        <end position="129"/>
    </location>
</feature>
<dbReference type="Proteomes" id="UP000245119">
    <property type="component" value="Linkage Group LG7"/>
</dbReference>
<comment type="caution">
    <text evidence="2">The sequence shown here is derived from an EMBL/GenBank/DDBJ whole genome shotgun (WGS) entry which is preliminary data.</text>
</comment>
<proteinExistence type="predicted"/>
<dbReference type="SUPFAM" id="SSF48403">
    <property type="entry name" value="Ankyrin repeat"/>
    <property type="match status" value="1"/>
</dbReference>
<dbReference type="InterPro" id="IPR036770">
    <property type="entry name" value="Ankyrin_rpt-contain_sf"/>
</dbReference>
<evidence type="ECO:0000256" key="1">
    <source>
        <dbReference type="PROSITE-ProRule" id="PRU00023"/>
    </source>
</evidence>
<protein>
    <submittedName>
        <fullName evidence="2">Uncharacterized protein</fullName>
    </submittedName>
</protein>
<dbReference type="Pfam" id="PF12796">
    <property type="entry name" value="Ank_2"/>
    <property type="match status" value="1"/>
</dbReference>
<gene>
    <name evidence="2" type="ORF">C0Q70_11973</name>
</gene>
<dbReference type="Pfam" id="PF00023">
    <property type="entry name" value="Ank"/>
    <property type="match status" value="1"/>
</dbReference>
<dbReference type="PANTHER" id="PTHR24118:SF99">
    <property type="entry name" value="POTE ANKYRIN DOMAIN FAMILY MEMBER 3C-RELATED"/>
    <property type="match status" value="1"/>
</dbReference>
<feature type="repeat" description="ANK" evidence="1">
    <location>
        <begin position="22"/>
        <end position="54"/>
    </location>
</feature>
<reference evidence="2 3" key="1">
    <citation type="submission" date="2018-04" db="EMBL/GenBank/DDBJ databases">
        <title>The genome of golden apple snail Pomacea canaliculata provides insight into stress tolerance and invasive adaptation.</title>
        <authorList>
            <person name="Liu C."/>
            <person name="Liu B."/>
            <person name="Ren Y."/>
            <person name="Zhang Y."/>
            <person name="Wang H."/>
            <person name="Li S."/>
            <person name="Jiang F."/>
            <person name="Yin L."/>
            <person name="Zhang G."/>
            <person name="Qian W."/>
            <person name="Fan W."/>
        </authorList>
    </citation>
    <scope>NUCLEOTIDE SEQUENCE [LARGE SCALE GENOMIC DNA]</scope>
    <source>
        <strain evidence="2">SZHN2017</strain>
        <tissue evidence="2">Muscle</tissue>
    </source>
</reference>
<dbReference type="SMART" id="SM00248">
    <property type="entry name" value="ANK"/>
    <property type="match status" value="3"/>
</dbReference>
<dbReference type="Gene3D" id="1.25.40.20">
    <property type="entry name" value="Ankyrin repeat-containing domain"/>
    <property type="match status" value="2"/>
</dbReference>
<name>A0A2T7P088_POMCA</name>
<dbReference type="STRING" id="400727.A0A2T7P088"/>
<dbReference type="PANTHER" id="PTHR24118">
    <property type="entry name" value="POTE ANKYRIN DOMAIN"/>
    <property type="match status" value="1"/>
</dbReference>
<evidence type="ECO:0000313" key="2">
    <source>
        <dbReference type="EMBL" id="PVD26826.1"/>
    </source>
</evidence>
<dbReference type="PROSITE" id="PS50088">
    <property type="entry name" value="ANK_REPEAT"/>
    <property type="match status" value="2"/>
</dbReference>